<protein>
    <recommendedName>
        <fullName evidence="2">6-bladed beta-propeller</fullName>
    </recommendedName>
</protein>
<organism evidence="1">
    <name type="scientific">Paraprevotella clara</name>
    <dbReference type="NCBI Taxonomy" id="454154"/>
    <lineage>
        <taxon>Bacteria</taxon>
        <taxon>Pseudomonadati</taxon>
        <taxon>Bacteroidota</taxon>
        <taxon>Bacteroidia</taxon>
        <taxon>Bacteroidales</taxon>
        <taxon>Prevotellaceae</taxon>
        <taxon>Paraprevotella</taxon>
    </lineage>
</organism>
<accession>A0A6N3E880</accession>
<reference evidence="1" key="1">
    <citation type="submission" date="2019-11" db="EMBL/GenBank/DDBJ databases">
        <authorList>
            <person name="Feng L."/>
        </authorList>
    </citation>
    <scope>NUCLEOTIDE SEQUENCE</scope>
    <source>
        <strain evidence="1">PclaraLFYP37</strain>
    </source>
</reference>
<evidence type="ECO:0000313" key="1">
    <source>
        <dbReference type="EMBL" id="VYU33937.1"/>
    </source>
</evidence>
<gene>
    <name evidence="1" type="ORF">PCLFYP37_02562</name>
</gene>
<proteinExistence type="predicted"/>
<evidence type="ECO:0008006" key="2">
    <source>
        <dbReference type="Google" id="ProtNLM"/>
    </source>
</evidence>
<sequence length="380" mass="44535">MKKIIPVLTFVILFCNCSNKKKNGNFYVPTNSQTSISISKLSFDSIPLDSITTSYVIESNLHDSSIYVMDRFFCTLYTFDLNGHFKFKKLGSGHAKGEIPVGRIATHTFLNNGNLFILDYNCVYRQYDKDILLSDFFKIRYDRSKRTKDKEEFYQNPIEYTQFYEDMVCRSYKNNVYFNARASSNECCYVNNTAQHLKNNSNILEVKLDDQDFGRLLATGFPPSYQENSLQKAILCSVNYDIDQNGNFYVTYEADSLIRQYDNDYNELKCFGYAGIDMDLNYKTITTLEESRKNWRNERLTKGYYNWLEYVDETGLLFRSYQKGETRSTDGLQIYKDGVLIGDVSVPKGLKVMGYIAPYYYSYVIPNEEKEFMYLYRFKL</sequence>
<dbReference type="SUPFAM" id="SSF101898">
    <property type="entry name" value="NHL repeat"/>
    <property type="match status" value="1"/>
</dbReference>
<dbReference type="EMBL" id="CACRUT010000015">
    <property type="protein sequence ID" value="VYU33937.1"/>
    <property type="molecule type" value="Genomic_DNA"/>
</dbReference>
<dbReference type="AlphaFoldDB" id="A0A6N3E880"/>
<name>A0A6N3E880_9BACT</name>